<proteinExistence type="predicted"/>
<dbReference type="InterPro" id="IPR055259">
    <property type="entry name" value="YkvP/CgeB_Glyco_trans-like"/>
</dbReference>
<organism evidence="2 3">
    <name type="scientific">Paenibacillus xerothermodurans</name>
    <dbReference type="NCBI Taxonomy" id="1977292"/>
    <lineage>
        <taxon>Bacteria</taxon>
        <taxon>Bacillati</taxon>
        <taxon>Bacillota</taxon>
        <taxon>Bacilli</taxon>
        <taxon>Bacillales</taxon>
        <taxon>Paenibacillaceae</taxon>
        <taxon>Paenibacillus</taxon>
    </lineage>
</organism>
<protein>
    <recommendedName>
        <fullName evidence="1">Spore protein YkvP/CgeB glycosyl transferase-like domain-containing protein</fullName>
    </recommendedName>
</protein>
<dbReference type="EMBL" id="NHRJ02000010">
    <property type="protein sequence ID" value="PZE20075.1"/>
    <property type="molecule type" value="Genomic_DNA"/>
</dbReference>
<evidence type="ECO:0000259" key="1">
    <source>
        <dbReference type="Pfam" id="PF13524"/>
    </source>
</evidence>
<accession>A0A2W1NKY9</accession>
<keyword evidence="3" id="KW-1185">Reference proteome</keyword>
<sequence>MKKVKTAPGGTIRKKVNRLQTYTLEKCNRPDIVVACILDMFSYECFRFECNLVQLHAETWYEQIQNICPHFLFVESAWRGLDESWRGEIAGSECKTDATIGKLVSYCKESGIPTVFWNKEDPPNFQHFIETAKLFDIIFTTDLNSVDRYKQITGNDRVLPLPFGAQPAIHNPVGIRWKERENVAFAGSYYQHRYPERKTDMAILFKPALKYNLHIYNRKKFPFPKSYKNHVVARLDYKDMVKAYRCYRVFLNVNSVKDSPTMFARRVFELLASGTIVISTFSEGIQKMFKDIVMIAKTQEKAKKYLKRFIKRSDLGEKLSLLGIRKVHSKHLCEHRFASILQTLNIPLHAKPGVTVISLVNSPEKLNRLLKNYRRQAWKEKELIILSECVELCDEWKEVCARATDISIVQVPPGTSVGKAVSLALEQSRYDYISLFHSFYYYGPHFITDLMNAFRYTDAHIVGKSSYFQFIKNRSLLLLHHESYQNTYGEPISAHAWILKKEILSRVPLPNNLKGAFPEFLNACSQAGMRMYSTDKFNFVKISPNWNGYQAAIKRGSATLIAQTSKYRKIVTV</sequence>
<feature type="domain" description="Spore protein YkvP/CgeB glycosyl transferase-like" evidence="1">
    <location>
        <begin position="210"/>
        <end position="342"/>
    </location>
</feature>
<dbReference type="Pfam" id="PF13524">
    <property type="entry name" value="Glyco_trans_1_2"/>
    <property type="match status" value="1"/>
</dbReference>
<dbReference type="AlphaFoldDB" id="A0A2W1NKY9"/>
<name>A0A2W1NKY9_PAEXE</name>
<dbReference type="Gene3D" id="3.90.550.10">
    <property type="entry name" value="Spore Coat Polysaccharide Biosynthesis Protein SpsA, Chain A"/>
    <property type="match status" value="1"/>
</dbReference>
<evidence type="ECO:0000313" key="2">
    <source>
        <dbReference type="EMBL" id="PZE20075.1"/>
    </source>
</evidence>
<gene>
    <name evidence="2" type="ORF">CBW46_015460</name>
</gene>
<dbReference type="SUPFAM" id="SSF53448">
    <property type="entry name" value="Nucleotide-diphospho-sugar transferases"/>
    <property type="match status" value="1"/>
</dbReference>
<dbReference type="Proteomes" id="UP000214746">
    <property type="component" value="Unassembled WGS sequence"/>
</dbReference>
<dbReference type="InterPro" id="IPR029044">
    <property type="entry name" value="Nucleotide-diphossugar_trans"/>
</dbReference>
<dbReference type="RefSeq" id="WP_089200896.1">
    <property type="nucleotide sequence ID" value="NZ_NHRJ02000010.1"/>
</dbReference>
<comment type="caution">
    <text evidence="2">The sequence shown here is derived from an EMBL/GenBank/DDBJ whole genome shotgun (WGS) entry which is preliminary data.</text>
</comment>
<evidence type="ECO:0000313" key="3">
    <source>
        <dbReference type="Proteomes" id="UP000214746"/>
    </source>
</evidence>
<reference evidence="2" key="1">
    <citation type="submission" date="2018-06" db="EMBL/GenBank/DDBJ databases">
        <title>Paenibacillus xerothermodurans sp. nov. an extremely dry heat resistant spore forming bacterium isolated from the soil of Cape Canaveral, Florida.</title>
        <authorList>
            <person name="Seuylemezian A."/>
            <person name="Kaur N."/>
            <person name="Patil P."/>
            <person name="Patil P."/>
            <person name="Mayilraj S."/>
            <person name="Vaishampayan P."/>
        </authorList>
    </citation>
    <scope>NUCLEOTIDE SEQUENCE [LARGE SCALE GENOMIC DNA]</scope>
    <source>
        <strain evidence="2">ATCC 27380</strain>
    </source>
</reference>
<dbReference type="OrthoDB" id="7019976at2"/>